<evidence type="ECO:0000313" key="16">
    <source>
        <dbReference type="Proteomes" id="UP000066014"/>
    </source>
</evidence>
<dbReference type="NCBIfam" id="NF009466">
    <property type="entry name" value="PRK12826.1-2"/>
    <property type="match status" value="1"/>
</dbReference>
<comment type="function">
    <text evidence="12">Catalyzes the NADPH-dependent reduction of beta-ketoacyl-ACP substrates to beta-hydroxyacyl-ACP products, the first reductive step in the elongation cycle of fatty acid biosynthesis.</text>
</comment>
<evidence type="ECO:0000313" key="15">
    <source>
        <dbReference type="EMBL" id="BAO83915.1"/>
    </source>
</evidence>
<dbReference type="EC" id="1.1.1.100" evidence="3 12"/>
<evidence type="ECO:0000256" key="12">
    <source>
        <dbReference type="RuleBase" id="RU366074"/>
    </source>
</evidence>
<feature type="binding site" evidence="11">
    <location>
        <begin position="34"/>
        <end position="37"/>
    </location>
    <ligand>
        <name>NADP(+)</name>
        <dbReference type="ChEBI" id="CHEBI:58349"/>
    </ligand>
</feature>
<comment type="catalytic activity">
    <reaction evidence="12">
        <text>a (3R)-hydroxyacyl-[ACP] + NADP(+) = a 3-oxoacyl-[ACP] + NADPH + H(+)</text>
        <dbReference type="Rhea" id="RHEA:17397"/>
        <dbReference type="Rhea" id="RHEA-COMP:9916"/>
        <dbReference type="Rhea" id="RHEA-COMP:9945"/>
        <dbReference type="ChEBI" id="CHEBI:15378"/>
        <dbReference type="ChEBI" id="CHEBI:57783"/>
        <dbReference type="ChEBI" id="CHEBI:58349"/>
        <dbReference type="ChEBI" id="CHEBI:78776"/>
        <dbReference type="ChEBI" id="CHEBI:78827"/>
        <dbReference type="EC" id="1.1.1.100"/>
    </reaction>
</comment>
<dbReference type="PANTHER" id="PTHR42879:SF2">
    <property type="entry name" value="3-OXOACYL-[ACYL-CARRIER-PROTEIN] REDUCTASE FABG"/>
    <property type="match status" value="1"/>
</dbReference>
<keyword evidence="4 12" id="KW-0444">Lipid biosynthesis</keyword>
<evidence type="ECO:0000259" key="14">
    <source>
        <dbReference type="SMART" id="SM00822"/>
    </source>
</evidence>
<sequence length="268" mass="27505">MSETTNSPPSASVPAAAPSTANSHSSAQVALVTGATRGIGAAIALELARRGYRVIGSATSDDGAAKISQTLAAHPGCRGVRLDVNDAAAAEALIDAIVKEHGALHVLVNNAGITRDTLAMRLKDEDWDAVLDTNLKAVFRLCRAVIRPMMKQRWGRIVNITSVVGASGNAGQANYAASKAGVAGLTRALARELGGRQITVNCVAPGFIETDMTAALSEAQQQALLGQIPLGHLGKPADVAQAVAFLASAQAGYITGQELHVNGGMLMP</sequence>
<keyword evidence="6 11" id="KW-0521">NADP</keyword>
<evidence type="ECO:0000256" key="11">
    <source>
        <dbReference type="PIRSR" id="PIRSR611284-2"/>
    </source>
</evidence>
<dbReference type="Gene3D" id="3.40.50.720">
    <property type="entry name" value="NAD(P)-binding Rossmann-like Domain"/>
    <property type="match status" value="1"/>
</dbReference>
<dbReference type="NCBIfam" id="NF005559">
    <property type="entry name" value="PRK07231.1"/>
    <property type="match status" value="1"/>
</dbReference>
<evidence type="ECO:0000256" key="4">
    <source>
        <dbReference type="ARBA" id="ARBA00022516"/>
    </source>
</evidence>
<evidence type="ECO:0000256" key="8">
    <source>
        <dbReference type="ARBA" id="ARBA00023098"/>
    </source>
</evidence>
<evidence type="ECO:0000256" key="2">
    <source>
        <dbReference type="ARBA" id="ARBA00006484"/>
    </source>
</evidence>
<dbReference type="HOGENOM" id="CLU_010194_1_3_4"/>
<dbReference type="KEGG" id="cbab:SMCB_1687"/>
<dbReference type="STRING" id="1458426.SMCB_1687"/>
<dbReference type="PRINTS" id="PR00080">
    <property type="entry name" value="SDRFAMILY"/>
</dbReference>
<dbReference type="EMBL" id="AP014569">
    <property type="protein sequence ID" value="BAO83915.1"/>
    <property type="molecule type" value="Genomic_DNA"/>
</dbReference>
<evidence type="ECO:0000256" key="3">
    <source>
        <dbReference type="ARBA" id="ARBA00012948"/>
    </source>
</evidence>
<dbReference type="PANTHER" id="PTHR42879">
    <property type="entry name" value="3-OXOACYL-(ACYL-CARRIER-PROTEIN) REDUCTASE"/>
    <property type="match status" value="1"/>
</dbReference>
<evidence type="ECO:0000256" key="7">
    <source>
        <dbReference type="ARBA" id="ARBA00023002"/>
    </source>
</evidence>
<dbReference type="InterPro" id="IPR057326">
    <property type="entry name" value="KR_dom"/>
</dbReference>
<keyword evidence="9 12" id="KW-0275">Fatty acid biosynthesis</keyword>
<keyword evidence="5 12" id="KW-0276">Fatty acid metabolism</keyword>
<protein>
    <recommendedName>
        <fullName evidence="3 12">3-oxoacyl-[acyl-carrier-protein] reductase</fullName>
        <ecNumber evidence="3 12">1.1.1.100</ecNumber>
    </recommendedName>
</protein>
<dbReference type="CDD" id="cd05333">
    <property type="entry name" value="BKR_SDR_c"/>
    <property type="match status" value="1"/>
</dbReference>
<evidence type="ECO:0000256" key="10">
    <source>
        <dbReference type="PIRSR" id="PIRSR611284-1"/>
    </source>
</evidence>
<dbReference type="PRINTS" id="PR00081">
    <property type="entry name" value="GDHRDH"/>
</dbReference>
<dbReference type="NCBIfam" id="TIGR01830">
    <property type="entry name" value="3oxo_ACP_reduc"/>
    <property type="match status" value="1"/>
</dbReference>
<dbReference type="UniPathway" id="UPA00094"/>
<feature type="binding site" evidence="11">
    <location>
        <position position="59"/>
    </location>
    <ligand>
        <name>NADP(+)</name>
        <dbReference type="ChEBI" id="CHEBI:58349"/>
    </ligand>
</feature>
<dbReference type="SMART" id="SM00822">
    <property type="entry name" value="PKS_KR"/>
    <property type="match status" value="1"/>
</dbReference>
<reference evidence="15 16" key="1">
    <citation type="journal article" date="2014" name="Nat. Commun.">
        <title>Physiological and genomic features of highly alkaliphilic hydrogen-utilizing Betaproteobacteria from a continental serpentinizing site.</title>
        <authorList>
            <person name="Suzuki S."/>
            <person name="Kuenen J.G."/>
            <person name="Schipper K."/>
            <person name="van der Velde S."/>
            <person name="Ishii S."/>
            <person name="Wu A."/>
            <person name="Sorokin D.Y."/>
            <person name="Tenney A."/>
            <person name="Meng X.Y."/>
            <person name="Morrill P.L."/>
            <person name="Kamagata Y."/>
            <person name="Muyzer G."/>
            <person name="Nealson K.H."/>
        </authorList>
    </citation>
    <scope>NUCLEOTIDE SEQUENCE [LARGE SCALE GENOMIC DNA]</scope>
    <source>
        <strain evidence="15 16">B1</strain>
    </source>
</reference>
<dbReference type="AlphaFoldDB" id="A0A060NRE3"/>
<organism evidence="15 16">
    <name type="scientific">Serpentinimonas maccroryi</name>
    <dbReference type="NCBI Taxonomy" id="1458426"/>
    <lineage>
        <taxon>Bacteria</taxon>
        <taxon>Pseudomonadati</taxon>
        <taxon>Pseudomonadota</taxon>
        <taxon>Betaproteobacteria</taxon>
        <taxon>Burkholderiales</taxon>
        <taxon>Comamonadaceae</taxon>
        <taxon>Serpentinimonas</taxon>
    </lineage>
</organism>
<accession>A0A060NRE3</accession>
<dbReference type="SUPFAM" id="SSF51735">
    <property type="entry name" value="NAD(P)-binding Rossmann-fold domains"/>
    <property type="match status" value="1"/>
</dbReference>
<gene>
    <name evidence="15" type="primary">fabG</name>
    <name evidence="15" type="ORF">SMCB_1687</name>
</gene>
<comment type="pathway">
    <text evidence="1 12">Lipid metabolism; fatty acid biosynthesis.</text>
</comment>
<evidence type="ECO:0000256" key="9">
    <source>
        <dbReference type="ARBA" id="ARBA00023160"/>
    </source>
</evidence>
<comment type="similarity">
    <text evidence="2 12">Belongs to the short-chain dehydrogenases/reductases (SDR) family.</text>
</comment>
<keyword evidence="8 12" id="KW-0443">Lipid metabolism</keyword>
<feature type="binding site" evidence="11">
    <location>
        <position position="110"/>
    </location>
    <ligand>
        <name>NADP(+)</name>
        <dbReference type="ChEBI" id="CHEBI:58349"/>
    </ligand>
</feature>
<dbReference type="GO" id="GO:0051287">
    <property type="term" value="F:NAD binding"/>
    <property type="evidence" value="ECO:0007669"/>
    <property type="project" value="UniProtKB-UniRule"/>
</dbReference>
<evidence type="ECO:0000256" key="1">
    <source>
        <dbReference type="ARBA" id="ARBA00005194"/>
    </source>
</evidence>
<keyword evidence="16" id="KW-1185">Reference proteome</keyword>
<dbReference type="Pfam" id="PF13561">
    <property type="entry name" value="adh_short_C2"/>
    <property type="match status" value="1"/>
</dbReference>
<evidence type="ECO:0000256" key="6">
    <source>
        <dbReference type="ARBA" id="ARBA00022857"/>
    </source>
</evidence>
<feature type="region of interest" description="Disordered" evidence="13">
    <location>
        <begin position="1"/>
        <end position="20"/>
    </location>
</feature>
<keyword evidence="7 12" id="KW-0560">Oxidoreductase</keyword>
<feature type="active site" description="Proton acceptor" evidence="10">
    <location>
        <position position="175"/>
    </location>
</feature>
<comment type="subunit">
    <text evidence="12">Homotetramer.</text>
</comment>
<feature type="domain" description="Ketoreductase" evidence="14">
    <location>
        <begin position="28"/>
        <end position="210"/>
    </location>
</feature>
<dbReference type="InterPro" id="IPR050259">
    <property type="entry name" value="SDR"/>
</dbReference>
<proteinExistence type="inferred from homology"/>
<name>A0A060NRE3_9BURK</name>
<feature type="binding site" evidence="11">
    <location>
        <begin position="175"/>
        <end position="179"/>
    </location>
    <ligand>
        <name>NADP(+)</name>
        <dbReference type="ChEBI" id="CHEBI:58349"/>
    </ligand>
</feature>
<dbReference type="InterPro" id="IPR020904">
    <property type="entry name" value="Sc_DH/Rdtase_CS"/>
</dbReference>
<evidence type="ECO:0000256" key="5">
    <source>
        <dbReference type="ARBA" id="ARBA00022832"/>
    </source>
</evidence>
<dbReference type="InterPro" id="IPR011284">
    <property type="entry name" value="3oxo_ACP_reduc"/>
</dbReference>
<dbReference type="RefSeq" id="WP_045536266.1">
    <property type="nucleotide sequence ID" value="NZ_AP014569.1"/>
</dbReference>
<evidence type="ECO:0000256" key="13">
    <source>
        <dbReference type="SAM" id="MobiDB-lite"/>
    </source>
</evidence>
<dbReference type="InterPro" id="IPR036291">
    <property type="entry name" value="NAD(P)-bd_dom_sf"/>
</dbReference>
<dbReference type="PROSITE" id="PS00061">
    <property type="entry name" value="ADH_SHORT"/>
    <property type="match status" value="1"/>
</dbReference>
<dbReference type="OrthoDB" id="9802564at2"/>
<dbReference type="NCBIfam" id="NF004197">
    <property type="entry name" value="PRK05653.1-1"/>
    <property type="match status" value="1"/>
</dbReference>
<feature type="binding site" evidence="11">
    <location>
        <position position="208"/>
    </location>
    <ligand>
        <name>NADP(+)</name>
        <dbReference type="ChEBI" id="CHEBI:58349"/>
    </ligand>
</feature>
<dbReference type="InterPro" id="IPR002347">
    <property type="entry name" value="SDR_fam"/>
</dbReference>
<dbReference type="GO" id="GO:0030497">
    <property type="term" value="P:fatty acid elongation"/>
    <property type="evidence" value="ECO:0007669"/>
    <property type="project" value="UniProtKB-ARBA"/>
</dbReference>
<dbReference type="GO" id="GO:0004316">
    <property type="term" value="F:3-oxoacyl-[acyl-carrier-protein] reductase (NADPH) activity"/>
    <property type="evidence" value="ECO:0007669"/>
    <property type="project" value="UniProtKB-UniRule"/>
</dbReference>
<dbReference type="FunFam" id="3.40.50.720:FF:000037">
    <property type="entry name" value="3-oxoacyl-[acyl-carrier-protein] reductase FabG"/>
    <property type="match status" value="1"/>
</dbReference>
<dbReference type="Proteomes" id="UP000066014">
    <property type="component" value="Chromosome"/>
</dbReference>